<dbReference type="OrthoDB" id="672793at2759"/>
<organism evidence="4 5">
    <name type="scientific">Amazona aestiva</name>
    <name type="common">Blue-fronted Amazon parrot</name>
    <dbReference type="NCBI Taxonomy" id="12930"/>
    <lineage>
        <taxon>Eukaryota</taxon>
        <taxon>Metazoa</taxon>
        <taxon>Chordata</taxon>
        <taxon>Craniata</taxon>
        <taxon>Vertebrata</taxon>
        <taxon>Euteleostomi</taxon>
        <taxon>Archelosauria</taxon>
        <taxon>Archosauria</taxon>
        <taxon>Dinosauria</taxon>
        <taxon>Saurischia</taxon>
        <taxon>Theropoda</taxon>
        <taxon>Coelurosauria</taxon>
        <taxon>Aves</taxon>
        <taxon>Neognathae</taxon>
        <taxon>Neoaves</taxon>
        <taxon>Telluraves</taxon>
        <taxon>Australaves</taxon>
        <taxon>Psittaciformes</taxon>
        <taxon>Psittacidae</taxon>
        <taxon>Amazona</taxon>
    </lineage>
</organism>
<dbReference type="PANTHER" id="PTHR23089">
    <property type="entry name" value="HISTIDINE TRIAD HIT PROTEIN"/>
    <property type="match status" value="1"/>
</dbReference>
<dbReference type="Gene3D" id="3.30.428.10">
    <property type="entry name" value="HIT-like"/>
    <property type="match status" value="1"/>
</dbReference>
<accession>A0A0Q3LT47</accession>
<dbReference type="InterPro" id="IPR011146">
    <property type="entry name" value="HIT-like"/>
</dbReference>
<keyword evidence="5" id="KW-1185">Reference proteome</keyword>
<proteinExistence type="inferred from homology"/>
<dbReference type="SUPFAM" id="SSF54197">
    <property type="entry name" value="HIT-like"/>
    <property type="match status" value="1"/>
</dbReference>
<feature type="domain" description="HIT" evidence="3">
    <location>
        <begin position="5"/>
        <end position="48"/>
    </location>
</feature>
<dbReference type="InterPro" id="IPR001310">
    <property type="entry name" value="Histidine_triad_HIT"/>
</dbReference>
<evidence type="ECO:0000313" key="5">
    <source>
        <dbReference type="Proteomes" id="UP000051836"/>
    </source>
</evidence>
<dbReference type="GO" id="GO:0003824">
    <property type="term" value="F:catalytic activity"/>
    <property type="evidence" value="ECO:0007669"/>
    <property type="project" value="InterPro"/>
</dbReference>
<dbReference type="AlphaFoldDB" id="A0A0Q3LT47"/>
<dbReference type="InterPro" id="IPR036265">
    <property type="entry name" value="HIT-like_sf"/>
</dbReference>
<gene>
    <name evidence="4" type="ORF">AAES_165784</name>
</gene>
<evidence type="ECO:0000256" key="2">
    <source>
        <dbReference type="ARBA" id="ARBA00025764"/>
    </source>
</evidence>
<protein>
    <recommendedName>
        <fullName evidence="3">HIT domain-containing protein</fullName>
    </recommendedName>
</protein>
<evidence type="ECO:0000313" key="4">
    <source>
        <dbReference type="EMBL" id="KQK73581.1"/>
    </source>
</evidence>
<dbReference type="Proteomes" id="UP000051836">
    <property type="component" value="Unassembled WGS sequence"/>
</dbReference>
<comment type="caution">
    <text evidence="4">The sequence shown here is derived from an EMBL/GenBank/DDBJ whole genome shotgun (WGS) entry which is preliminary data.</text>
</comment>
<evidence type="ECO:0000259" key="3">
    <source>
        <dbReference type="Pfam" id="PF01230"/>
    </source>
</evidence>
<dbReference type="STRING" id="12930.A0A0Q3LT47"/>
<dbReference type="EMBL" id="LMAW01003182">
    <property type="protein sequence ID" value="KQK73581.1"/>
    <property type="molecule type" value="Genomic_DNA"/>
</dbReference>
<reference evidence="4 5" key="1">
    <citation type="submission" date="2015-10" db="EMBL/GenBank/DDBJ databases">
        <authorList>
            <person name="Gilbert D.G."/>
        </authorList>
    </citation>
    <scope>NUCLEOTIDE SEQUENCE [LARGE SCALE GENOMIC DNA]</scope>
    <source>
        <strain evidence="4">FVVF132</strain>
    </source>
</reference>
<dbReference type="Pfam" id="PF01230">
    <property type="entry name" value="HIT"/>
    <property type="match status" value="1"/>
</dbReference>
<name>A0A0Q3LT47_AMAAE</name>
<sequence length="100" mass="11250">MDVLKNCLAFHDISPQAPTHFLVIPKKPIVRLSEAEDSDESQSQLTAVWIGLGQFCAACQIACIDENLNMTATKSGRKFWLTREADVERKAFSQICVFEF</sequence>
<comment type="catalytic activity">
    <reaction evidence="1">
        <text>adenosine 5'-phosphoramidate + H2O = NH4(+) + AMP</text>
        <dbReference type="Rhea" id="RHEA:67916"/>
        <dbReference type="ChEBI" id="CHEBI:15377"/>
        <dbReference type="ChEBI" id="CHEBI:28938"/>
        <dbReference type="ChEBI" id="CHEBI:57890"/>
        <dbReference type="ChEBI" id="CHEBI:456215"/>
    </reaction>
</comment>
<evidence type="ECO:0000256" key="1">
    <source>
        <dbReference type="ARBA" id="ARBA00024472"/>
    </source>
</evidence>
<comment type="similarity">
    <text evidence="2">Belongs to the HINT family.</text>
</comment>